<evidence type="ECO:0000256" key="7">
    <source>
        <dbReference type="SAM" id="MobiDB-lite"/>
    </source>
</evidence>
<keyword evidence="10" id="KW-1185">Reference proteome</keyword>
<evidence type="ECO:0000259" key="8">
    <source>
        <dbReference type="SMART" id="SM01046"/>
    </source>
</evidence>
<comment type="caution">
    <text evidence="9">The sequence shown here is derived from an EMBL/GenBank/DDBJ whole genome shotgun (WGS) entry which is preliminary data.</text>
</comment>
<gene>
    <name evidence="9" type="ORF">J437_LFUL019275</name>
</gene>
<dbReference type="InterPro" id="IPR023216">
    <property type="entry name" value="Tscrpt_reg_SKI_SnoN"/>
</dbReference>
<dbReference type="GO" id="GO:0005667">
    <property type="term" value="C:transcription regulator complex"/>
    <property type="evidence" value="ECO:0007669"/>
    <property type="project" value="TreeGrafter"/>
</dbReference>
<evidence type="ECO:0000256" key="1">
    <source>
        <dbReference type="ARBA" id="ARBA00004123"/>
    </source>
</evidence>
<dbReference type="AlphaFoldDB" id="A0A8K0P858"/>
<dbReference type="InterPro" id="IPR003380">
    <property type="entry name" value="SKI/SNO/DAC"/>
</dbReference>
<feature type="compositionally biased region" description="Basic and acidic residues" evidence="7">
    <location>
        <begin position="512"/>
        <end position="536"/>
    </location>
</feature>
<dbReference type="Gene3D" id="3.10.390.10">
    <property type="entry name" value="SAND domain-like"/>
    <property type="match status" value="1"/>
</dbReference>
<dbReference type="SUPFAM" id="SSF63763">
    <property type="entry name" value="SAND domain-like"/>
    <property type="match status" value="1"/>
</dbReference>
<dbReference type="Gene3D" id="3.10.260.20">
    <property type="entry name" value="Ski"/>
    <property type="match status" value="1"/>
</dbReference>
<dbReference type="EMBL" id="KZ309767">
    <property type="protein sequence ID" value="KAG8239630.1"/>
    <property type="molecule type" value="Genomic_DNA"/>
</dbReference>
<evidence type="ECO:0000313" key="9">
    <source>
        <dbReference type="EMBL" id="KAG8239630.1"/>
    </source>
</evidence>
<evidence type="ECO:0000256" key="6">
    <source>
        <dbReference type="ARBA" id="ARBA00023242"/>
    </source>
</evidence>
<dbReference type="CDD" id="cd21080">
    <property type="entry name" value="DHD_Skor"/>
    <property type="match status" value="1"/>
</dbReference>
<dbReference type="GO" id="GO:0005634">
    <property type="term" value="C:nucleus"/>
    <property type="evidence" value="ECO:0007669"/>
    <property type="project" value="UniProtKB-SubCell"/>
</dbReference>
<dbReference type="Pfam" id="PF02437">
    <property type="entry name" value="Ski_Sno_DHD"/>
    <property type="match status" value="1"/>
</dbReference>
<protein>
    <recommendedName>
        <fullName evidence="8">c-SKI SMAD4-binding domain-containing protein</fullName>
    </recommendedName>
</protein>
<dbReference type="PANTHER" id="PTHR10005">
    <property type="entry name" value="SKI ONCOGENE-RELATED"/>
    <property type="match status" value="1"/>
</dbReference>
<feature type="compositionally biased region" description="Acidic residues" evidence="7">
    <location>
        <begin position="494"/>
        <end position="511"/>
    </location>
</feature>
<feature type="domain" description="c-SKI SMAD4-binding" evidence="8">
    <location>
        <begin position="154"/>
        <end position="245"/>
    </location>
</feature>
<dbReference type="Proteomes" id="UP000792457">
    <property type="component" value="Unassembled WGS sequence"/>
</dbReference>
<feature type="compositionally biased region" description="Low complexity" evidence="7">
    <location>
        <begin position="255"/>
        <end position="265"/>
    </location>
</feature>
<organism evidence="9 10">
    <name type="scientific">Ladona fulva</name>
    <name type="common">Scarce chaser dragonfly</name>
    <name type="synonym">Libellula fulva</name>
    <dbReference type="NCBI Taxonomy" id="123851"/>
    <lineage>
        <taxon>Eukaryota</taxon>
        <taxon>Metazoa</taxon>
        <taxon>Ecdysozoa</taxon>
        <taxon>Arthropoda</taxon>
        <taxon>Hexapoda</taxon>
        <taxon>Insecta</taxon>
        <taxon>Pterygota</taxon>
        <taxon>Palaeoptera</taxon>
        <taxon>Odonata</taxon>
        <taxon>Epiprocta</taxon>
        <taxon>Anisoptera</taxon>
        <taxon>Libelluloidea</taxon>
        <taxon>Libellulidae</taxon>
        <taxon>Ladona</taxon>
    </lineage>
</organism>
<dbReference type="GO" id="GO:0046332">
    <property type="term" value="F:SMAD binding"/>
    <property type="evidence" value="ECO:0007669"/>
    <property type="project" value="InterPro"/>
</dbReference>
<sequence>MESAAVESRVIPAASRVTVHALSESADEEMKGTSDEASADPTTAAPKPNQVGTVLLYGIPIVSLVIDSTERLCLAQISNTLLRDFSYNEIHNRRVALGITCVQCTPVQLEILRRAGAMPVSSRRCGMITRREAERLCRSFLGDNSPPRLPDHFAFDVVHSCAWGCRGAFLPSRYNSSRAKCIRCSYCRSFFSPNKFIFHSHRLPDSEYVQPDAANFNSWRRHLSLAGNPAEEVIHAWEDVKAMFNGGTRKRMLSAATSGVSSSADGSGGSRRSEQKKISQHSSSNEETRPAPPPPPGAAIPSYLRPDKPRTEFPLCRTQNQGPPSSELSSFVHLSPLPPPPPFPESALHPPPPPSIHYDLHRSFVDYVWSRQHCAQGGRGKPEAGFTPFSPYSLPWFKRPILPFPSQNAPEAPHSPIVLPPPPPGALTERPLQDSPPSPALPHHHPIPAPFHPRSPAPAAVISNLYASAFRPVGGASRREEEEGRGEEAKRGEEEEEEETVDIETTEEDEEAWRRGREEEANKQEEARRSPEEQKSKTHMTNG</sequence>
<feature type="compositionally biased region" description="Polar residues" evidence="7">
    <location>
        <begin position="317"/>
        <end position="327"/>
    </location>
</feature>
<keyword evidence="5" id="KW-0804">Transcription</keyword>
<keyword evidence="6" id="KW-0539">Nucleus</keyword>
<feature type="region of interest" description="Disordered" evidence="7">
    <location>
        <begin position="255"/>
        <end position="350"/>
    </location>
</feature>
<dbReference type="GO" id="GO:0000978">
    <property type="term" value="F:RNA polymerase II cis-regulatory region sequence-specific DNA binding"/>
    <property type="evidence" value="ECO:0007669"/>
    <property type="project" value="TreeGrafter"/>
</dbReference>
<evidence type="ECO:0000256" key="2">
    <source>
        <dbReference type="ARBA" id="ARBA00009513"/>
    </source>
</evidence>
<keyword evidence="4" id="KW-0805">Transcription regulation</keyword>
<feature type="compositionally biased region" description="Basic and acidic residues" evidence="7">
    <location>
        <begin position="477"/>
        <end position="493"/>
    </location>
</feature>
<reference evidence="9" key="2">
    <citation type="submission" date="2017-10" db="EMBL/GenBank/DDBJ databases">
        <title>Ladona fulva Genome sequencing and assembly.</title>
        <authorList>
            <person name="Murali S."/>
            <person name="Richards S."/>
            <person name="Bandaranaike D."/>
            <person name="Bellair M."/>
            <person name="Blankenburg K."/>
            <person name="Chao H."/>
            <person name="Dinh H."/>
            <person name="Doddapaneni H."/>
            <person name="Dugan-Rocha S."/>
            <person name="Elkadiri S."/>
            <person name="Gnanaolivu R."/>
            <person name="Hernandez B."/>
            <person name="Skinner E."/>
            <person name="Javaid M."/>
            <person name="Lee S."/>
            <person name="Li M."/>
            <person name="Ming W."/>
            <person name="Munidasa M."/>
            <person name="Muniz J."/>
            <person name="Nguyen L."/>
            <person name="Hughes D."/>
            <person name="Osuji N."/>
            <person name="Pu L.-L."/>
            <person name="Puazo M."/>
            <person name="Qu C."/>
            <person name="Quiroz J."/>
            <person name="Raj R."/>
            <person name="Weissenberger G."/>
            <person name="Xin Y."/>
            <person name="Zou X."/>
            <person name="Han Y."/>
            <person name="Worley K."/>
            <person name="Muzny D."/>
            <person name="Gibbs R."/>
        </authorList>
    </citation>
    <scope>NUCLEOTIDE SEQUENCE</scope>
    <source>
        <strain evidence="9">Sampled in the wild</strain>
    </source>
</reference>
<dbReference type="InterPro" id="IPR037000">
    <property type="entry name" value="Ski_DNA-bd_sf"/>
</dbReference>
<dbReference type="GO" id="GO:0000981">
    <property type="term" value="F:DNA-binding transcription factor activity, RNA polymerase II-specific"/>
    <property type="evidence" value="ECO:0007669"/>
    <property type="project" value="TreeGrafter"/>
</dbReference>
<comment type="similarity">
    <text evidence="2">Belongs to the SKI family.</text>
</comment>
<feature type="region of interest" description="Disordered" evidence="7">
    <location>
        <begin position="405"/>
        <end position="457"/>
    </location>
</feature>
<accession>A0A8K0P858</accession>
<dbReference type="InterPro" id="IPR014890">
    <property type="entry name" value="c-SKI_SMAD4-bd_dom"/>
</dbReference>
<feature type="compositionally biased region" description="Pro residues" evidence="7">
    <location>
        <begin position="447"/>
        <end position="456"/>
    </location>
</feature>
<dbReference type="SUPFAM" id="SSF46955">
    <property type="entry name" value="Putative DNA-binding domain"/>
    <property type="match status" value="1"/>
</dbReference>
<dbReference type="FunFam" id="3.10.390.10:FF:000001">
    <property type="entry name" value="SKI family transcriptional corepressor 1"/>
    <property type="match status" value="1"/>
</dbReference>
<dbReference type="InterPro" id="IPR009061">
    <property type="entry name" value="DNA-bd_dom_put_sf"/>
</dbReference>
<comment type="subcellular location">
    <subcellularLocation>
        <location evidence="1">Nucleus</location>
    </subcellularLocation>
</comment>
<dbReference type="OrthoDB" id="3938623at2759"/>
<keyword evidence="3" id="KW-0678">Repressor</keyword>
<feature type="region of interest" description="Disordered" evidence="7">
    <location>
        <begin position="22"/>
        <end position="46"/>
    </location>
</feature>
<feature type="region of interest" description="Disordered" evidence="7">
    <location>
        <begin position="470"/>
        <end position="543"/>
    </location>
</feature>
<dbReference type="InterPro" id="IPR010919">
    <property type="entry name" value="SAND-like_dom_sf"/>
</dbReference>
<dbReference type="GO" id="GO:0030514">
    <property type="term" value="P:negative regulation of BMP signaling pathway"/>
    <property type="evidence" value="ECO:0007669"/>
    <property type="project" value="TreeGrafter"/>
</dbReference>
<feature type="compositionally biased region" description="Pro residues" evidence="7">
    <location>
        <begin position="336"/>
        <end position="350"/>
    </location>
</feature>
<dbReference type="Pfam" id="PF08782">
    <property type="entry name" value="c-SKI_SMAD_bind"/>
    <property type="match status" value="1"/>
</dbReference>
<dbReference type="PANTHER" id="PTHR10005:SF26">
    <property type="entry name" value="CORL"/>
    <property type="match status" value="1"/>
</dbReference>
<evidence type="ECO:0000256" key="4">
    <source>
        <dbReference type="ARBA" id="ARBA00023015"/>
    </source>
</evidence>
<dbReference type="GO" id="GO:0005737">
    <property type="term" value="C:cytoplasm"/>
    <property type="evidence" value="ECO:0007669"/>
    <property type="project" value="TreeGrafter"/>
</dbReference>
<dbReference type="FunFam" id="3.10.260.20:FF:000003">
    <property type="entry name" value="SKI family transcriptional corepressor 1 homolog-B-like"/>
    <property type="match status" value="1"/>
</dbReference>
<name>A0A8K0P858_LADFU</name>
<dbReference type="GO" id="GO:0000122">
    <property type="term" value="P:negative regulation of transcription by RNA polymerase II"/>
    <property type="evidence" value="ECO:0007669"/>
    <property type="project" value="TreeGrafter"/>
</dbReference>
<evidence type="ECO:0000313" key="10">
    <source>
        <dbReference type="Proteomes" id="UP000792457"/>
    </source>
</evidence>
<evidence type="ECO:0000256" key="5">
    <source>
        <dbReference type="ARBA" id="ARBA00023163"/>
    </source>
</evidence>
<dbReference type="SMART" id="SM01046">
    <property type="entry name" value="c-SKI_SMAD_bind"/>
    <property type="match status" value="1"/>
</dbReference>
<evidence type="ECO:0000256" key="3">
    <source>
        <dbReference type="ARBA" id="ARBA00022491"/>
    </source>
</evidence>
<proteinExistence type="inferred from homology"/>
<reference evidence="9" key="1">
    <citation type="submission" date="2013-04" db="EMBL/GenBank/DDBJ databases">
        <authorList>
            <person name="Qu J."/>
            <person name="Murali S.C."/>
            <person name="Bandaranaike D."/>
            <person name="Bellair M."/>
            <person name="Blankenburg K."/>
            <person name="Chao H."/>
            <person name="Dinh H."/>
            <person name="Doddapaneni H."/>
            <person name="Downs B."/>
            <person name="Dugan-Rocha S."/>
            <person name="Elkadiri S."/>
            <person name="Gnanaolivu R.D."/>
            <person name="Hernandez B."/>
            <person name="Javaid M."/>
            <person name="Jayaseelan J.C."/>
            <person name="Lee S."/>
            <person name="Li M."/>
            <person name="Ming W."/>
            <person name="Munidasa M."/>
            <person name="Muniz J."/>
            <person name="Nguyen L."/>
            <person name="Ongeri F."/>
            <person name="Osuji N."/>
            <person name="Pu L.-L."/>
            <person name="Puazo M."/>
            <person name="Qu C."/>
            <person name="Quiroz J."/>
            <person name="Raj R."/>
            <person name="Weissenberger G."/>
            <person name="Xin Y."/>
            <person name="Zou X."/>
            <person name="Han Y."/>
            <person name="Richards S."/>
            <person name="Worley K."/>
            <person name="Muzny D."/>
            <person name="Gibbs R."/>
        </authorList>
    </citation>
    <scope>NUCLEOTIDE SEQUENCE</scope>
    <source>
        <strain evidence="9">Sampled in the wild</strain>
    </source>
</reference>